<feature type="domain" description="ABC transmembrane type-1" evidence="9">
    <location>
        <begin position="90"/>
        <end position="302"/>
    </location>
</feature>
<evidence type="ECO:0000256" key="1">
    <source>
        <dbReference type="ARBA" id="ARBA00004651"/>
    </source>
</evidence>
<dbReference type="InterPro" id="IPR000515">
    <property type="entry name" value="MetI-like"/>
</dbReference>
<comment type="caution">
    <text evidence="10">The sequence shown here is derived from an EMBL/GenBank/DDBJ whole genome shotgun (WGS) entry which is preliminary data.</text>
</comment>
<evidence type="ECO:0000313" key="10">
    <source>
        <dbReference type="EMBL" id="MEQ1409052.1"/>
    </source>
</evidence>
<keyword evidence="5 7" id="KW-1133">Transmembrane helix</keyword>
<gene>
    <name evidence="10" type="ORF">ABK249_29525</name>
</gene>
<keyword evidence="11" id="KW-1185">Reference proteome</keyword>
<comment type="subcellular location">
    <subcellularLocation>
        <location evidence="1 7">Cell membrane</location>
        <topology evidence="1 7">Multi-pass membrane protein</topology>
    </subcellularLocation>
</comment>
<dbReference type="PANTHER" id="PTHR30193">
    <property type="entry name" value="ABC TRANSPORTER PERMEASE PROTEIN"/>
    <property type="match status" value="1"/>
</dbReference>
<feature type="region of interest" description="Disordered" evidence="8">
    <location>
        <begin position="1"/>
        <end position="23"/>
    </location>
</feature>
<dbReference type="PANTHER" id="PTHR30193:SF37">
    <property type="entry name" value="INNER MEMBRANE ABC TRANSPORTER PERMEASE PROTEIN YCJO"/>
    <property type="match status" value="1"/>
</dbReference>
<dbReference type="Proteomes" id="UP001496627">
    <property type="component" value="Unassembled WGS sequence"/>
</dbReference>
<dbReference type="PROSITE" id="PS50928">
    <property type="entry name" value="ABC_TM1"/>
    <property type="match status" value="1"/>
</dbReference>
<evidence type="ECO:0000256" key="5">
    <source>
        <dbReference type="ARBA" id="ARBA00022989"/>
    </source>
</evidence>
<evidence type="ECO:0000256" key="6">
    <source>
        <dbReference type="ARBA" id="ARBA00023136"/>
    </source>
</evidence>
<evidence type="ECO:0000259" key="9">
    <source>
        <dbReference type="PROSITE" id="PS50928"/>
    </source>
</evidence>
<protein>
    <submittedName>
        <fullName evidence="10">Sugar ABC transporter permease</fullName>
    </submittedName>
</protein>
<sequence>MTEPMSGAATLQRPSLPKRGRRKTKTYHYPGTAWLMVAPAVLFFCVFVFYPVANAIYVSFTSWDLVSAPKFIGFRNYIRLFSDKTFLNSALVTIYYTLILIAFELPLALGLAILLDRKIKGRGLYQAIIFAPAVLTMVAVAMIWRVVYTPVGGLYLMFTEPFGIAGLQWLNDKDLAMPAVLIVSVWKNVGYYMVIFLAGLQAIPTSYYEAARMDGAGSWKLFRHITLPLLKPFILFVMVVSIIRASQAFSLFYSLTNGGPASATKVLPYLIYEVAFGFNRMGYASAMAVVMFGFLLVLTAIQFRVLRPQA</sequence>
<evidence type="ECO:0000256" key="2">
    <source>
        <dbReference type="ARBA" id="ARBA00022448"/>
    </source>
</evidence>
<feature type="transmembrane region" description="Helical" evidence="7">
    <location>
        <begin position="189"/>
        <end position="208"/>
    </location>
</feature>
<reference evidence="10 11" key="1">
    <citation type="submission" date="2024-05" db="EMBL/GenBank/DDBJ databases">
        <title>Neorhizobium sp. Rsf11, a plant growth promoting and heavy metal resistant PAH-degrader.</title>
        <authorList>
            <person name="Golubev S.N."/>
            <person name="Muratova A.Y."/>
            <person name="Markelova M.I."/>
        </authorList>
    </citation>
    <scope>NUCLEOTIDE SEQUENCE [LARGE SCALE GENOMIC DNA]</scope>
    <source>
        <strain evidence="10 11">Rsf11</strain>
    </source>
</reference>
<evidence type="ECO:0000256" key="8">
    <source>
        <dbReference type="SAM" id="MobiDB-lite"/>
    </source>
</evidence>
<evidence type="ECO:0000256" key="4">
    <source>
        <dbReference type="ARBA" id="ARBA00022692"/>
    </source>
</evidence>
<dbReference type="EMBL" id="JBEAAL010000034">
    <property type="protein sequence ID" value="MEQ1409052.1"/>
    <property type="molecule type" value="Genomic_DNA"/>
</dbReference>
<organism evidence="10 11">
    <name type="scientific">Neorhizobium phenanthreniclasticum</name>
    <dbReference type="NCBI Taxonomy" id="3157917"/>
    <lineage>
        <taxon>Bacteria</taxon>
        <taxon>Pseudomonadati</taxon>
        <taxon>Pseudomonadota</taxon>
        <taxon>Alphaproteobacteria</taxon>
        <taxon>Hyphomicrobiales</taxon>
        <taxon>Rhizobiaceae</taxon>
        <taxon>Rhizobium/Agrobacterium group</taxon>
        <taxon>Neorhizobium</taxon>
    </lineage>
</organism>
<dbReference type="CDD" id="cd06261">
    <property type="entry name" value="TM_PBP2"/>
    <property type="match status" value="1"/>
</dbReference>
<dbReference type="RefSeq" id="WP_227705572.1">
    <property type="nucleotide sequence ID" value="NZ_JBEAAL010000034.1"/>
</dbReference>
<keyword evidence="3" id="KW-1003">Cell membrane</keyword>
<dbReference type="SUPFAM" id="SSF161098">
    <property type="entry name" value="MetI-like"/>
    <property type="match status" value="1"/>
</dbReference>
<feature type="transmembrane region" description="Helical" evidence="7">
    <location>
        <begin position="283"/>
        <end position="306"/>
    </location>
</feature>
<keyword evidence="2 7" id="KW-0813">Transport</keyword>
<feature type="transmembrane region" description="Helical" evidence="7">
    <location>
        <begin position="127"/>
        <end position="147"/>
    </location>
</feature>
<evidence type="ECO:0000313" key="11">
    <source>
        <dbReference type="Proteomes" id="UP001496627"/>
    </source>
</evidence>
<dbReference type="InterPro" id="IPR051393">
    <property type="entry name" value="ABC_transporter_permease"/>
</dbReference>
<keyword evidence="4 7" id="KW-0812">Transmembrane</keyword>
<comment type="similarity">
    <text evidence="7">Belongs to the binding-protein-dependent transport system permease family.</text>
</comment>
<dbReference type="Pfam" id="PF00528">
    <property type="entry name" value="BPD_transp_1"/>
    <property type="match status" value="1"/>
</dbReference>
<feature type="transmembrane region" description="Helical" evidence="7">
    <location>
        <begin position="94"/>
        <end position="115"/>
    </location>
</feature>
<evidence type="ECO:0000256" key="3">
    <source>
        <dbReference type="ARBA" id="ARBA00022475"/>
    </source>
</evidence>
<name>A0ABV0MAW6_9HYPH</name>
<keyword evidence="6 7" id="KW-0472">Membrane</keyword>
<proteinExistence type="inferred from homology"/>
<dbReference type="Gene3D" id="1.10.3720.10">
    <property type="entry name" value="MetI-like"/>
    <property type="match status" value="1"/>
</dbReference>
<dbReference type="InterPro" id="IPR035906">
    <property type="entry name" value="MetI-like_sf"/>
</dbReference>
<accession>A0ABV0MAW6</accession>
<feature type="transmembrane region" description="Helical" evidence="7">
    <location>
        <begin position="31"/>
        <end position="53"/>
    </location>
</feature>
<evidence type="ECO:0000256" key="7">
    <source>
        <dbReference type="RuleBase" id="RU363032"/>
    </source>
</evidence>
<feature type="transmembrane region" description="Helical" evidence="7">
    <location>
        <begin position="229"/>
        <end position="253"/>
    </location>
</feature>